<evidence type="ECO:0000256" key="4">
    <source>
        <dbReference type="ARBA" id="ARBA00023159"/>
    </source>
</evidence>
<dbReference type="Proteomes" id="UP000069620">
    <property type="component" value="Unassembled WGS sequence"/>
</dbReference>
<dbReference type="GO" id="GO:0003677">
    <property type="term" value="F:DNA binding"/>
    <property type="evidence" value="ECO:0007669"/>
    <property type="project" value="UniProtKB-KW"/>
</dbReference>
<dbReference type="SUPFAM" id="SSF53850">
    <property type="entry name" value="Periplasmic binding protein-like II"/>
    <property type="match status" value="1"/>
</dbReference>
<accession>A0A100W3Q0</accession>
<dbReference type="Gene3D" id="3.40.190.10">
    <property type="entry name" value="Periplasmic binding protein-like II"/>
    <property type="match status" value="2"/>
</dbReference>
<evidence type="ECO:0000256" key="5">
    <source>
        <dbReference type="ARBA" id="ARBA00023163"/>
    </source>
</evidence>
<keyword evidence="3" id="KW-0238">DNA-binding</keyword>
<feature type="domain" description="HTH lysR-type" evidence="6">
    <location>
        <begin position="3"/>
        <end position="60"/>
    </location>
</feature>
<comment type="caution">
    <text evidence="7">The sequence shown here is derived from an EMBL/GenBank/DDBJ whole genome shotgun (WGS) entry which is preliminary data.</text>
</comment>
<dbReference type="RefSeq" id="WP_062831049.1">
    <property type="nucleotide sequence ID" value="NZ_BCSX01000045.1"/>
</dbReference>
<dbReference type="AlphaFoldDB" id="A0A100W3Q0"/>
<gene>
    <name evidence="7" type="ORF">RMCB_5159</name>
</gene>
<dbReference type="Gene3D" id="1.10.10.10">
    <property type="entry name" value="Winged helix-like DNA-binding domain superfamily/Winged helix DNA-binding domain"/>
    <property type="match status" value="1"/>
</dbReference>
<dbReference type="InterPro" id="IPR005119">
    <property type="entry name" value="LysR_subst-bd"/>
</dbReference>
<evidence type="ECO:0000256" key="3">
    <source>
        <dbReference type="ARBA" id="ARBA00023125"/>
    </source>
</evidence>
<comment type="similarity">
    <text evidence="1">Belongs to the LysR transcriptional regulatory family.</text>
</comment>
<keyword evidence="4" id="KW-0010">Activator</keyword>
<dbReference type="SUPFAM" id="SSF46785">
    <property type="entry name" value="Winged helix' DNA-binding domain"/>
    <property type="match status" value="1"/>
</dbReference>
<dbReference type="GO" id="GO:0003700">
    <property type="term" value="F:DNA-binding transcription factor activity"/>
    <property type="evidence" value="ECO:0007669"/>
    <property type="project" value="InterPro"/>
</dbReference>
<dbReference type="EMBL" id="BCSX01000045">
    <property type="protein sequence ID" value="GAS91063.1"/>
    <property type="molecule type" value="Genomic_DNA"/>
</dbReference>
<keyword evidence="2" id="KW-0805">Transcription regulation</keyword>
<dbReference type="STRING" id="146020.RMCB_5159"/>
<sequence>MSIDPRRLRFLLAVARTGGVLAAADVLHMTPSAVSQQIAHLERETGCTLMTRTSQGSALTAEGLVLAEAAQEIERTLLEARTRLDHGGTELQGAVRIGGFQSFLSVVIAPALAQWRRDLPGVHFEVVEADRDALLRSLKAGELDAAVIEFDAGEPPKSLPSGVTEIPLTDEPWKLVVPAGTLLTDTADLGRIKLPWLGVGPGDASAQALLRLRRVAGIDQPTIHRYFATQTALALVAAGEGMAVIPTLALHGMSLKGVETLDVPGLGTRRIVLRSHFRGKQAHRLLAPVTALIRDALSKIDVGQA</sequence>
<reference evidence="8" key="1">
    <citation type="journal article" date="2016" name="Genome Announc.">
        <title>Draft Genome Sequences of Five Rapidly Growing Mycobacterium Species, M. thermoresistibile, M. fortuitum subsp. acetamidolyticum, M. canariasense, M. brisbanense, and M. novocastrense.</title>
        <authorList>
            <person name="Katahira K."/>
            <person name="Ogura Y."/>
            <person name="Gotoh Y."/>
            <person name="Hayashi T."/>
        </authorList>
    </citation>
    <scope>NUCLEOTIDE SEQUENCE [LARGE SCALE GENOMIC DNA]</scope>
    <source>
        <strain evidence="8">JCM15654</strain>
    </source>
</reference>
<proteinExistence type="inferred from homology"/>
<dbReference type="OrthoDB" id="4131546at2"/>
<evidence type="ECO:0000256" key="2">
    <source>
        <dbReference type="ARBA" id="ARBA00023015"/>
    </source>
</evidence>
<keyword evidence="8" id="KW-1185">Reference proteome</keyword>
<dbReference type="PROSITE" id="PS50931">
    <property type="entry name" value="HTH_LYSR"/>
    <property type="match status" value="1"/>
</dbReference>
<organism evidence="7 8">
    <name type="scientific">Mycolicibacterium brisbanense</name>
    <dbReference type="NCBI Taxonomy" id="146020"/>
    <lineage>
        <taxon>Bacteria</taxon>
        <taxon>Bacillati</taxon>
        <taxon>Actinomycetota</taxon>
        <taxon>Actinomycetes</taxon>
        <taxon>Mycobacteriales</taxon>
        <taxon>Mycobacteriaceae</taxon>
        <taxon>Mycolicibacterium</taxon>
    </lineage>
</organism>
<dbReference type="InterPro" id="IPR036390">
    <property type="entry name" value="WH_DNA-bd_sf"/>
</dbReference>
<evidence type="ECO:0000259" key="6">
    <source>
        <dbReference type="PROSITE" id="PS50931"/>
    </source>
</evidence>
<dbReference type="InterPro" id="IPR000847">
    <property type="entry name" value="LysR_HTH_N"/>
</dbReference>
<reference evidence="8" key="2">
    <citation type="submission" date="2016-02" db="EMBL/GenBank/DDBJ databases">
        <title>Draft genome sequence of five rapidly growing Mycobacterium species.</title>
        <authorList>
            <person name="Katahira K."/>
            <person name="Gotou Y."/>
            <person name="Iida K."/>
            <person name="Ogura Y."/>
            <person name="Hayashi T."/>
        </authorList>
    </citation>
    <scope>NUCLEOTIDE SEQUENCE [LARGE SCALE GENOMIC DNA]</scope>
    <source>
        <strain evidence="8">JCM15654</strain>
    </source>
</reference>
<dbReference type="Pfam" id="PF03466">
    <property type="entry name" value="LysR_substrate"/>
    <property type="match status" value="1"/>
</dbReference>
<dbReference type="PANTHER" id="PTHR30346">
    <property type="entry name" value="TRANSCRIPTIONAL DUAL REGULATOR HCAR-RELATED"/>
    <property type="match status" value="1"/>
</dbReference>
<dbReference type="GO" id="GO:0032993">
    <property type="term" value="C:protein-DNA complex"/>
    <property type="evidence" value="ECO:0007669"/>
    <property type="project" value="TreeGrafter"/>
</dbReference>
<keyword evidence="5" id="KW-0804">Transcription</keyword>
<dbReference type="PANTHER" id="PTHR30346:SF29">
    <property type="entry name" value="LYSR SUBSTRATE-BINDING"/>
    <property type="match status" value="1"/>
</dbReference>
<dbReference type="Pfam" id="PF00126">
    <property type="entry name" value="HTH_1"/>
    <property type="match status" value="1"/>
</dbReference>
<evidence type="ECO:0000313" key="8">
    <source>
        <dbReference type="Proteomes" id="UP000069620"/>
    </source>
</evidence>
<evidence type="ECO:0000313" key="7">
    <source>
        <dbReference type="EMBL" id="GAS91063.1"/>
    </source>
</evidence>
<evidence type="ECO:0000256" key="1">
    <source>
        <dbReference type="ARBA" id="ARBA00009437"/>
    </source>
</evidence>
<protein>
    <submittedName>
        <fullName evidence="7">LysR family transcriptional regulator</fullName>
    </submittedName>
</protein>
<dbReference type="InterPro" id="IPR036388">
    <property type="entry name" value="WH-like_DNA-bd_sf"/>
</dbReference>
<name>A0A100W3Q0_9MYCO</name>